<comment type="caution">
    <text evidence="6">The sequence shown here is derived from an EMBL/GenBank/DDBJ whole genome shotgun (WGS) entry which is preliminary data.</text>
</comment>
<evidence type="ECO:0000256" key="1">
    <source>
        <dbReference type="ARBA" id="ARBA00022723"/>
    </source>
</evidence>
<keyword evidence="4" id="KW-1133">Transmembrane helix</keyword>
<proteinExistence type="predicted"/>
<keyword evidence="3" id="KW-0411">Iron-sulfur</keyword>
<name>A0A9D9ETA6_9SPIR</name>
<accession>A0A9D9ETA6</accession>
<evidence type="ECO:0000313" key="7">
    <source>
        <dbReference type="Proteomes" id="UP000823616"/>
    </source>
</evidence>
<dbReference type="EMBL" id="JADIMS010000092">
    <property type="protein sequence ID" value="MBO8450504.1"/>
    <property type="molecule type" value="Genomic_DNA"/>
</dbReference>
<evidence type="ECO:0000256" key="2">
    <source>
        <dbReference type="ARBA" id="ARBA00023004"/>
    </source>
</evidence>
<dbReference type="SUPFAM" id="SSF54862">
    <property type="entry name" value="4Fe-4S ferredoxins"/>
    <property type="match status" value="1"/>
</dbReference>
<dbReference type="AlphaFoldDB" id="A0A9D9ETA6"/>
<dbReference type="Proteomes" id="UP000823616">
    <property type="component" value="Unassembled WGS sequence"/>
</dbReference>
<evidence type="ECO:0000259" key="5">
    <source>
        <dbReference type="PROSITE" id="PS51379"/>
    </source>
</evidence>
<dbReference type="InterPro" id="IPR017900">
    <property type="entry name" value="4Fe4S_Fe_S_CS"/>
</dbReference>
<protein>
    <submittedName>
        <fullName evidence="6">4Fe-4S binding protein</fullName>
    </submittedName>
</protein>
<keyword evidence="2" id="KW-0408">Iron</keyword>
<dbReference type="GO" id="GO:0046872">
    <property type="term" value="F:metal ion binding"/>
    <property type="evidence" value="ECO:0007669"/>
    <property type="project" value="UniProtKB-KW"/>
</dbReference>
<keyword evidence="4" id="KW-0812">Transmembrane</keyword>
<dbReference type="PROSITE" id="PS00198">
    <property type="entry name" value="4FE4S_FER_1"/>
    <property type="match status" value="1"/>
</dbReference>
<keyword evidence="1" id="KW-0479">Metal-binding</keyword>
<evidence type="ECO:0000256" key="3">
    <source>
        <dbReference type="ARBA" id="ARBA00023014"/>
    </source>
</evidence>
<reference evidence="6" key="2">
    <citation type="journal article" date="2021" name="PeerJ">
        <title>Extensive microbial diversity within the chicken gut microbiome revealed by metagenomics and culture.</title>
        <authorList>
            <person name="Gilroy R."/>
            <person name="Ravi A."/>
            <person name="Getino M."/>
            <person name="Pursley I."/>
            <person name="Horton D.L."/>
            <person name="Alikhan N.F."/>
            <person name="Baker D."/>
            <person name="Gharbi K."/>
            <person name="Hall N."/>
            <person name="Watson M."/>
            <person name="Adriaenssens E.M."/>
            <person name="Foster-Nyarko E."/>
            <person name="Jarju S."/>
            <person name="Secka A."/>
            <person name="Antonio M."/>
            <person name="Oren A."/>
            <person name="Chaudhuri R.R."/>
            <person name="La Ragione R."/>
            <person name="Hildebrand F."/>
            <person name="Pallen M.J."/>
        </authorList>
    </citation>
    <scope>NUCLEOTIDE SEQUENCE</scope>
    <source>
        <strain evidence="6">B3-4054</strain>
    </source>
</reference>
<dbReference type="Pfam" id="PF00037">
    <property type="entry name" value="Fer4"/>
    <property type="match status" value="1"/>
</dbReference>
<evidence type="ECO:0000256" key="4">
    <source>
        <dbReference type="SAM" id="Phobius"/>
    </source>
</evidence>
<dbReference type="InterPro" id="IPR017896">
    <property type="entry name" value="4Fe4S_Fe-S-bd"/>
</dbReference>
<feature type="transmembrane region" description="Helical" evidence="4">
    <location>
        <begin position="6"/>
        <end position="28"/>
    </location>
</feature>
<dbReference type="GO" id="GO:0051536">
    <property type="term" value="F:iron-sulfur cluster binding"/>
    <property type="evidence" value="ECO:0007669"/>
    <property type="project" value="UniProtKB-KW"/>
</dbReference>
<reference evidence="6" key="1">
    <citation type="submission" date="2020-10" db="EMBL/GenBank/DDBJ databases">
        <authorList>
            <person name="Gilroy R."/>
        </authorList>
    </citation>
    <scope>NUCLEOTIDE SEQUENCE</scope>
    <source>
        <strain evidence="6">B3-4054</strain>
    </source>
</reference>
<evidence type="ECO:0000313" key="6">
    <source>
        <dbReference type="EMBL" id="MBO8450504.1"/>
    </source>
</evidence>
<dbReference type="PROSITE" id="PS51379">
    <property type="entry name" value="4FE4S_FER_2"/>
    <property type="match status" value="1"/>
</dbReference>
<gene>
    <name evidence="6" type="ORF">IAA96_05295</name>
</gene>
<organism evidence="6 7">
    <name type="scientific">Candidatus Avitreponema avistercoris</name>
    <dbReference type="NCBI Taxonomy" id="2840705"/>
    <lineage>
        <taxon>Bacteria</taxon>
        <taxon>Pseudomonadati</taxon>
        <taxon>Spirochaetota</taxon>
        <taxon>Spirochaetia</taxon>
        <taxon>Spirochaetales</taxon>
        <taxon>Candidatus Avitreponema</taxon>
    </lineage>
</organism>
<feature type="domain" description="4Fe-4S ferredoxin-type" evidence="5">
    <location>
        <begin position="119"/>
        <end position="147"/>
    </location>
</feature>
<dbReference type="Gene3D" id="3.30.70.20">
    <property type="match status" value="1"/>
</dbReference>
<sequence>MEALLRIAAILLIFLFFAVFFALYVAAVRLTGAGRKEKAPPEFSGPDVPVPADGSREKVFFRCRGVPDPSRVRFQMSGFVDCRSLFRTFRGNRPCLSSCLGGNSCRMICPENAIVFSGGIPKILSSCTGCGLCVTVCPVRLLTFRPSSGVLRVDGKPVPPADFCPAHRVTGIELICREGTLPFSR</sequence>
<keyword evidence="4" id="KW-0472">Membrane</keyword>